<keyword evidence="3" id="KW-1185">Reference proteome</keyword>
<proteinExistence type="predicted"/>
<reference evidence="2" key="1">
    <citation type="submission" date="2022-08" db="EMBL/GenBank/DDBJ databases">
        <authorList>
            <person name="Deng Y."/>
            <person name="Han X.-F."/>
            <person name="Zhang Y.-Q."/>
        </authorList>
    </citation>
    <scope>NUCLEOTIDE SEQUENCE</scope>
    <source>
        <strain evidence="2">CPCC 203386</strain>
    </source>
</reference>
<dbReference type="Proteomes" id="UP001165586">
    <property type="component" value="Unassembled WGS sequence"/>
</dbReference>
<gene>
    <name evidence="2" type="ORF">N1032_27920</name>
</gene>
<dbReference type="EMBL" id="JANLCJ010000827">
    <property type="protein sequence ID" value="MCS5737564.1"/>
    <property type="molecule type" value="Genomic_DNA"/>
</dbReference>
<keyword evidence="1" id="KW-0472">Membrane</keyword>
<dbReference type="RefSeq" id="WP_259543993.1">
    <property type="nucleotide sequence ID" value="NZ_JANLCJ010000827.1"/>
</dbReference>
<accession>A0ABT2HC87</accession>
<sequence>MINNLMSIGIVAALIFFIVVTALKVFIGVTEKDHAKNIIVLRARAEIIVRALDQTNIENNARKAIALTKLGKIAEEWKIPLSTDQASDYIESALNTIRQLENTKNTTE</sequence>
<evidence type="ECO:0000313" key="2">
    <source>
        <dbReference type="EMBL" id="MCS5737564.1"/>
    </source>
</evidence>
<name>A0ABT2HC87_9MICO</name>
<organism evidence="2 3">
    <name type="scientific">Herbiconiux daphne</name>
    <dbReference type="NCBI Taxonomy" id="2970914"/>
    <lineage>
        <taxon>Bacteria</taxon>
        <taxon>Bacillati</taxon>
        <taxon>Actinomycetota</taxon>
        <taxon>Actinomycetes</taxon>
        <taxon>Micrococcales</taxon>
        <taxon>Microbacteriaceae</taxon>
        <taxon>Herbiconiux</taxon>
    </lineage>
</organism>
<protein>
    <submittedName>
        <fullName evidence="2">Phage holin, LLH family</fullName>
    </submittedName>
</protein>
<keyword evidence="1" id="KW-1133">Transmembrane helix</keyword>
<evidence type="ECO:0000256" key="1">
    <source>
        <dbReference type="SAM" id="Phobius"/>
    </source>
</evidence>
<comment type="caution">
    <text evidence="2">The sequence shown here is derived from an EMBL/GenBank/DDBJ whole genome shotgun (WGS) entry which is preliminary data.</text>
</comment>
<keyword evidence="1" id="KW-0812">Transmembrane</keyword>
<feature type="transmembrane region" description="Helical" evidence="1">
    <location>
        <begin position="6"/>
        <end position="27"/>
    </location>
</feature>
<evidence type="ECO:0000313" key="3">
    <source>
        <dbReference type="Proteomes" id="UP001165586"/>
    </source>
</evidence>